<keyword evidence="3" id="KW-1185">Reference proteome</keyword>
<protein>
    <submittedName>
        <fullName evidence="2">Uncharacterized protein</fullName>
    </submittedName>
</protein>
<keyword evidence="1" id="KW-0732">Signal</keyword>
<evidence type="ECO:0000313" key="2">
    <source>
        <dbReference type="EMBL" id="GKV31023.1"/>
    </source>
</evidence>
<evidence type="ECO:0000256" key="1">
    <source>
        <dbReference type="SAM" id="SignalP"/>
    </source>
</evidence>
<proteinExistence type="predicted"/>
<comment type="caution">
    <text evidence="2">The sequence shown here is derived from an EMBL/GenBank/DDBJ whole genome shotgun (WGS) entry which is preliminary data.</text>
</comment>
<feature type="chain" id="PRO_5043966430" evidence="1">
    <location>
        <begin position="25"/>
        <end position="106"/>
    </location>
</feature>
<evidence type="ECO:0000313" key="3">
    <source>
        <dbReference type="Proteomes" id="UP001054252"/>
    </source>
</evidence>
<dbReference type="AlphaFoldDB" id="A0AAV5L1P2"/>
<dbReference type="Proteomes" id="UP001054252">
    <property type="component" value="Unassembled WGS sequence"/>
</dbReference>
<dbReference type="EMBL" id="BPVZ01000089">
    <property type="protein sequence ID" value="GKV31023.1"/>
    <property type="molecule type" value="Genomic_DNA"/>
</dbReference>
<organism evidence="2 3">
    <name type="scientific">Rubroshorea leprosula</name>
    <dbReference type="NCBI Taxonomy" id="152421"/>
    <lineage>
        <taxon>Eukaryota</taxon>
        <taxon>Viridiplantae</taxon>
        <taxon>Streptophyta</taxon>
        <taxon>Embryophyta</taxon>
        <taxon>Tracheophyta</taxon>
        <taxon>Spermatophyta</taxon>
        <taxon>Magnoliopsida</taxon>
        <taxon>eudicotyledons</taxon>
        <taxon>Gunneridae</taxon>
        <taxon>Pentapetalae</taxon>
        <taxon>rosids</taxon>
        <taxon>malvids</taxon>
        <taxon>Malvales</taxon>
        <taxon>Dipterocarpaceae</taxon>
        <taxon>Rubroshorea</taxon>
    </lineage>
</organism>
<reference evidence="2 3" key="1">
    <citation type="journal article" date="2021" name="Commun. Biol.">
        <title>The genome of Shorea leprosula (Dipterocarpaceae) highlights the ecological relevance of drought in aseasonal tropical rainforests.</title>
        <authorList>
            <person name="Ng K.K.S."/>
            <person name="Kobayashi M.J."/>
            <person name="Fawcett J.A."/>
            <person name="Hatakeyama M."/>
            <person name="Paape T."/>
            <person name="Ng C.H."/>
            <person name="Ang C.C."/>
            <person name="Tnah L.H."/>
            <person name="Lee C.T."/>
            <person name="Nishiyama T."/>
            <person name="Sese J."/>
            <person name="O'Brien M.J."/>
            <person name="Copetti D."/>
            <person name="Mohd Noor M.I."/>
            <person name="Ong R.C."/>
            <person name="Putra M."/>
            <person name="Sireger I.Z."/>
            <person name="Indrioko S."/>
            <person name="Kosugi Y."/>
            <person name="Izuno A."/>
            <person name="Isagi Y."/>
            <person name="Lee S.L."/>
            <person name="Shimizu K.K."/>
        </authorList>
    </citation>
    <scope>NUCLEOTIDE SEQUENCE [LARGE SCALE GENOMIC DNA]</scope>
    <source>
        <strain evidence="2">214</strain>
    </source>
</reference>
<feature type="signal peptide" evidence="1">
    <location>
        <begin position="1"/>
        <end position="24"/>
    </location>
</feature>
<sequence length="106" mass="11519">MPSPGRRGNMLAFVCLQLSFHVLQHNGGCRSGARSHCRHTFSAPPGGISSYQFLISVNVEHGILSPVAKYQCNCQKAGGLGFKGVSFGLKAPNFEVPYFSFLEKDE</sequence>
<gene>
    <name evidence="2" type="ORF">SLEP1_g39770</name>
</gene>
<name>A0AAV5L1P2_9ROSI</name>
<accession>A0AAV5L1P2</accession>